<protein>
    <submittedName>
        <fullName evidence="1">Uncharacterized protein</fullName>
    </submittedName>
</protein>
<dbReference type="Proteomes" id="UP000015344">
    <property type="component" value="Unassembled WGS sequence"/>
</dbReference>
<organism evidence="1 2">
    <name type="scientific">Paenibacillus alvei TS-15</name>
    <dbReference type="NCBI Taxonomy" id="1117108"/>
    <lineage>
        <taxon>Bacteria</taxon>
        <taxon>Bacillati</taxon>
        <taxon>Bacillota</taxon>
        <taxon>Bacilli</taxon>
        <taxon>Bacillales</taxon>
        <taxon>Paenibacillaceae</taxon>
        <taxon>Paenibacillus</taxon>
    </lineage>
</organism>
<evidence type="ECO:0000313" key="2">
    <source>
        <dbReference type="Proteomes" id="UP000015344"/>
    </source>
</evidence>
<dbReference type="EMBL" id="ATMT01000054">
    <property type="protein sequence ID" value="EPY06536.1"/>
    <property type="molecule type" value="Genomic_DNA"/>
</dbReference>
<evidence type="ECO:0000313" key="1">
    <source>
        <dbReference type="EMBL" id="EPY06536.1"/>
    </source>
</evidence>
<dbReference type="AlphaFoldDB" id="S9TWD8"/>
<gene>
    <name evidence="1" type="ORF">PAALTS15_15351</name>
</gene>
<sequence>MIRPIAVVVSNFTNLDEQRSRASGNFSTKWFGECKAMTVEVTVDGEINNDIKFNMTIDISNGNDDTKYFEVKNGAKLEYYSSNTFYISSVQTPLTTRKEFKVTLYPA</sequence>
<reference evidence="1 2" key="1">
    <citation type="submission" date="2013-05" db="EMBL/GenBank/DDBJ databases">
        <authorList>
            <person name="Strain E.A."/>
            <person name="Brown E."/>
            <person name="Allard M.W."/>
            <person name="Luo Y.L."/>
        </authorList>
    </citation>
    <scope>NUCLEOTIDE SEQUENCE [LARGE SCALE GENOMIC DNA]</scope>
    <source>
        <strain evidence="1 2">TS-15</strain>
    </source>
</reference>
<name>S9TWD8_PAEAL</name>
<comment type="caution">
    <text evidence="1">The sequence shown here is derived from an EMBL/GenBank/DDBJ whole genome shotgun (WGS) entry which is preliminary data.</text>
</comment>
<dbReference type="RefSeq" id="WP_021260387.1">
    <property type="nucleotide sequence ID" value="NZ_ATMT01000054.1"/>
</dbReference>
<proteinExistence type="predicted"/>
<accession>S9TWD8</accession>